<name>A0A6A5TH65_9PLEO</name>
<dbReference type="InterPro" id="IPR056884">
    <property type="entry name" value="NPHP3-like_N"/>
</dbReference>
<dbReference type="PANTHER" id="PTHR10039:SF14">
    <property type="entry name" value="NACHT DOMAIN-CONTAINING PROTEIN"/>
    <property type="match status" value="1"/>
</dbReference>
<dbReference type="Pfam" id="PF24809">
    <property type="entry name" value="DUF7708"/>
    <property type="match status" value="1"/>
</dbReference>
<evidence type="ECO:0000313" key="6">
    <source>
        <dbReference type="Proteomes" id="UP000800035"/>
    </source>
</evidence>
<dbReference type="Pfam" id="PF24883">
    <property type="entry name" value="NPHP3_N"/>
    <property type="match status" value="1"/>
</dbReference>
<dbReference type="SUPFAM" id="SSF52540">
    <property type="entry name" value="P-loop containing nucleoside triphosphate hydrolases"/>
    <property type="match status" value="1"/>
</dbReference>
<evidence type="ECO:0000259" key="4">
    <source>
        <dbReference type="Pfam" id="PF24883"/>
    </source>
</evidence>
<evidence type="ECO:0008006" key="7">
    <source>
        <dbReference type="Google" id="ProtNLM"/>
    </source>
</evidence>
<evidence type="ECO:0000256" key="2">
    <source>
        <dbReference type="SAM" id="Coils"/>
    </source>
</evidence>
<evidence type="ECO:0000313" key="5">
    <source>
        <dbReference type="EMBL" id="KAF1951002.1"/>
    </source>
</evidence>
<feature type="coiled-coil region" evidence="2">
    <location>
        <begin position="182"/>
        <end position="216"/>
    </location>
</feature>
<reference evidence="5" key="1">
    <citation type="journal article" date="2020" name="Stud. Mycol.">
        <title>101 Dothideomycetes genomes: a test case for predicting lifestyles and emergence of pathogens.</title>
        <authorList>
            <person name="Haridas S."/>
            <person name="Albert R."/>
            <person name="Binder M."/>
            <person name="Bloem J."/>
            <person name="Labutti K."/>
            <person name="Salamov A."/>
            <person name="Andreopoulos B."/>
            <person name="Baker S."/>
            <person name="Barry K."/>
            <person name="Bills G."/>
            <person name="Bluhm B."/>
            <person name="Cannon C."/>
            <person name="Castanera R."/>
            <person name="Culley D."/>
            <person name="Daum C."/>
            <person name="Ezra D."/>
            <person name="Gonzalez J."/>
            <person name="Henrissat B."/>
            <person name="Kuo A."/>
            <person name="Liang C."/>
            <person name="Lipzen A."/>
            <person name="Lutzoni F."/>
            <person name="Magnuson J."/>
            <person name="Mondo S."/>
            <person name="Nolan M."/>
            <person name="Ohm R."/>
            <person name="Pangilinan J."/>
            <person name="Park H.-J."/>
            <person name="Ramirez L."/>
            <person name="Alfaro M."/>
            <person name="Sun H."/>
            <person name="Tritt A."/>
            <person name="Yoshinaga Y."/>
            <person name="Zwiers L.-H."/>
            <person name="Turgeon B."/>
            <person name="Goodwin S."/>
            <person name="Spatafora J."/>
            <person name="Crous P."/>
            <person name="Grigoriev I."/>
        </authorList>
    </citation>
    <scope>NUCLEOTIDE SEQUENCE</scope>
    <source>
        <strain evidence="5">CBS 675.92</strain>
    </source>
</reference>
<accession>A0A6A5TH65</accession>
<dbReference type="PANTHER" id="PTHR10039">
    <property type="entry name" value="AMELOGENIN"/>
    <property type="match status" value="1"/>
</dbReference>
<keyword evidence="1" id="KW-0677">Repeat</keyword>
<organism evidence="5 6">
    <name type="scientific">Byssothecium circinans</name>
    <dbReference type="NCBI Taxonomy" id="147558"/>
    <lineage>
        <taxon>Eukaryota</taxon>
        <taxon>Fungi</taxon>
        <taxon>Dikarya</taxon>
        <taxon>Ascomycota</taxon>
        <taxon>Pezizomycotina</taxon>
        <taxon>Dothideomycetes</taxon>
        <taxon>Pleosporomycetidae</taxon>
        <taxon>Pleosporales</taxon>
        <taxon>Massarineae</taxon>
        <taxon>Massarinaceae</taxon>
        <taxon>Byssothecium</taxon>
    </lineage>
</organism>
<gene>
    <name evidence="5" type="ORF">CC80DRAFT_215236</name>
</gene>
<keyword evidence="2" id="KW-0175">Coiled coil</keyword>
<dbReference type="InterPro" id="IPR056125">
    <property type="entry name" value="DUF7708"/>
</dbReference>
<proteinExistence type="predicted"/>
<protein>
    <recommendedName>
        <fullName evidence="7">NACHT domain-containing protein</fullName>
    </recommendedName>
</protein>
<dbReference type="OrthoDB" id="7464126at2759"/>
<keyword evidence="6" id="KW-1185">Reference proteome</keyword>
<dbReference type="AlphaFoldDB" id="A0A6A5TH65"/>
<dbReference type="Proteomes" id="UP000800035">
    <property type="component" value="Unassembled WGS sequence"/>
</dbReference>
<dbReference type="InterPro" id="IPR027417">
    <property type="entry name" value="P-loop_NTPase"/>
</dbReference>
<feature type="domain" description="Nephrocystin 3-like N-terminal" evidence="4">
    <location>
        <begin position="257"/>
        <end position="409"/>
    </location>
</feature>
<feature type="domain" description="DUF7708" evidence="3">
    <location>
        <begin position="56"/>
        <end position="193"/>
    </location>
</feature>
<dbReference type="Gene3D" id="3.40.50.300">
    <property type="entry name" value="P-loop containing nucleotide triphosphate hydrolases"/>
    <property type="match status" value="1"/>
</dbReference>
<dbReference type="EMBL" id="ML977020">
    <property type="protein sequence ID" value="KAF1951002.1"/>
    <property type="molecule type" value="Genomic_DNA"/>
</dbReference>
<evidence type="ECO:0000259" key="3">
    <source>
        <dbReference type="Pfam" id="PF24809"/>
    </source>
</evidence>
<evidence type="ECO:0000256" key="1">
    <source>
        <dbReference type="ARBA" id="ARBA00022737"/>
    </source>
</evidence>
<sequence>MDAWDSAVREFSKDLCAADQHYLSSTKPEDILKDITDFEHERRSSSKSRNVSARLQPLLNAINGYGKALDVYANASSVLPPIWGSIRVLILTAKRFNDFFPRIVDTLERIGDVLPRYATYATLFSAHDSVREALEKAYLQILQFIAQAMKVLTASTGRTIAAAVRNSFDEAFEISLAQMRRYRELVEDKTRLAIMIEQMEEKERAEIERLRAAENRIRVERLEAMANERLKYDAKTWLNARKCNDERSLLDDSRLEGSCEWILHRVEIKQWLENPDNQVLWVHGAPGCGKSYLYSNIVTFLEKEKPTTYFLFCGGDKRRITLSSLFRSWCLQLVEIYPQALQYVQDVKENNGNPIATDSEIMKILEAVLDNVPSYYLTADAADECIEQHELLKSLSRVPTRFKILITSRAPPNNSKGGRGLHLPTNTFEIQPTHSQDDISRFIVRSLEETQRICTATKQGERSIND</sequence>